<dbReference type="PANTHER" id="PTHR37691">
    <property type="entry name" value="BLR3518 PROTEIN"/>
    <property type="match status" value="1"/>
</dbReference>
<evidence type="ECO:0008006" key="3">
    <source>
        <dbReference type="Google" id="ProtNLM"/>
    </source>
</evidence>
<evidence type="ECO:0000313" key="1">
    <source>
        <dbReference type="EMBL" id="GLK70661.1"/>
    </source>
</evidence>
<dbReference type="Gene3D" id="3.40.1260.10">
    <property type="entry name" value="DsrEFH-like"/>
    <property type="match status" value="1"/>
</dbReference>
<reference evidence="1" key="2">
    <citation type="submission" date="2023-01" db="EMBL/GenBank/DDBJ databases">
        <authorList>
            <person name="Sun Q."/>
            <person name="Evtushenko L."/>
        </authorList>
    </citation>
    <scope>NUCLEOTIDE SEQUENCE</scope>
    <source>
        <strain evidence="1">VKM B-2484</strain>
    </source>
</reference>
<keyword evidence="2" id="KW-1185">Reference proteome</keyword>
<proteinExistence type="predicted"/>
<dbReference type="RefSeq" id="WP_246544711.1">
    <property type="nucleotide sequence ID" value="NZ_BSFJ01000004.1"/>
</dbReference>
<protein>
    <recommendedName>
        <fullName evidence="3">DsrE/DsrF-like family protein</fullName>
    </recommendedName>
</protein>
<accession>A0A9W6MY41</accession>
<sequence length="159" mass="17412">MRRVQSAFLAIIALIVGFALATLLHPQSTFAISPARSPLHRVVILIDSDNEKIMGHAISYSMNITRAYAMKNEKVSIEIVANGSGIRLFRSDTSPLQQPLAYLRQNIPGIVFSMCDSSRQIAEEKEGHAIALIPGARLVPFGVGRVVELEEAGWSYIHG</sequence>
<reference evidence="1" key="1">
    <citation type="journal article" date="2014" name="Int. J. Syst. Evol. Microbiol.">
        <title>Complete genome sequence of Corynebacterium casei LMG S-19264T (=DSM 44701T), isolated from a smear-ripened cheese.</title>
        <authorList>
            <consortium name="US DOE Joint Genome Institute (JGI-PGF)"/>
            <person name="Walter F."/>
            <person name="Albersmeier A."/>
            <person name="Kalinowski J."/>
            <person name="Ruckert C."/>
        </authorList>
    </citation>
    <scope>NUCLEOTIDE SEQUENCE</scope>
    <source>
        <strain evidence="1">VKM B-2484</strain>
    </source>
</reference>
<dbReference type="EMBL" id="BSFJ01000004">
    <property type="protein sequence ID" value="GLK70661.1"/>
    <property type="molecule type" value="Genomic_DNA"/>
</dbReference>
<gene>
    <name evidence="1" type="ORF">GCM10017643_07760</name>
</gene>
<dbReference type="Proteomes" id="UP001143370">
    <property type="component" value="Unassembled WGS sequence"/>
</dbReference>
<evidence type="ECO:0000313" key="2">
    <source>
        <dbReference type="Proteomes" id="UP001143370"/>
    </source>
</evidence>
<dbReference type="InterPro" id="IPR027396">
    <property type="entry name" value="DsrEFH-like"/>
</dbReference>
<comment type="caution">
    <text evidence="1">The sequence shown here is derived from an EMBL/GenBank/DDBJ whole genome shotgun (WGS) entry which is preliminary data.</text>
</comment>
<dbReference type="AlphaFoldDB" id="A0A9W6MY41"/>
<organism evidence="1 2">
    <name type="scientific">Ancylobacter dichloromethanicus</name>
    <dbReference type="NCBI Taxonomy" id="518825"/>
    <lineage>
        <taxon>Bacteria</taxon>
        <taxon>Pseudomonadati</taxon>
        <taxon>Pseudomonadota</taxon>
        <taxon>Alphaproteobacteria</taxon>
        <taxon>Hyphomicrobiales</taxon>
        <taxon>Xanthobacteraceae</taxon>
        <taxon>Ancylobacter</taxon>
    </lineage>
</organism>
<dbReference type="PANTHER" id="PTHR37691:SF1">
    <property type="entry name" value="BLR3518 PROTEIN"/>
    <property type="match status" value="1"/>
</dbReference>
<dbReference type="SUPFAM" id="SSF75169">
    <property type="entry name" value="DsrEFH-like"/>
    <property type="match status" value="1"/>
</dbReference>
<name>A0A9W6MY41_9HYPH</name>